<protein>
    <submittedName>
        <fullName evidence="9">ABC transporter permease</fullName>
    </submittedName>
</protein>
<dbReference type="AlphaFoldDB" id="A0A916ZLA8"/>
<dbReference type="RefSeq" id="WP_189001004.1">
    <property type="nucleotide sequence ID" value="NZ_BMHP01000019.1"/>
</dbReference>
<dbReference type="EMBL" id="BMHP01000019">
    <property type="protein sequence ID" value="GGE02502.1"/>
    <property type="molecule type" value="Genomic_DNA"/>
</dbReference>
<dbReference type="SUPFAM" id="SSF161098">
    <property type="entry name" value="MetI-like"/>
    <property type="match status" value="1"/>
</dbReference>
<evidence type="ECO:0000256" key="7">
    <source>
        <dbReference type="RuleBase" id="RU363032"/>
    </source>
</evidence>
<dbReference type="InterPro" id="IPR000515">
    <property type="entry name" value="MetI-like"/>
</dbReference>
<evidence type="ECO:0000256" key="5">
    <source>
        <dbReference type="ARBA" id="ARBA00022989"/>
    </source>
</evidence>
<dbReference type="PANTHER" id="PTHR43744:SF9">
    <property type="entry name" value="POLYGALACTURONAN_RHAMNOGALACTURONAN TRANSPORT SYSTEM PERMEASE PROTEIN YTCP"/>
    <property type="match status" value="1"/>
</dbReference>
<evidence type="ECO:0000313" key="9">
    <source>
        <dbReference type="EMBL" id="GGE02502.1"/>
    </source>
</evidence>
<name>A0A916ZLA8_9BACL</name>
<dbReference type="GO" id="GO:0055085">
    <property type="term" value="P:transmembrane transport"/>
    <property type="evidence" value="ECO:0007669"/>
    <property type="project" value="InterPro"/>
</dbReference>
<comment type="caution">
    <text evidence="9">The sequence shown here is derived from an EMBL/GenBank/DDBJ whole genome shotgun (WGS) entry which is preliminary data.</text>
</comment>
<keyword evidence="10" id="KW-1185">Reference proteome</keyword>
<dbReference type="PROSITE" id="PS50928">
    <property type="entry name" value="ABC_TM1"/>
    <property type="match status" value="1"/>
</dbReference>
<dbReference type="CDD" id="cd06261">
    <property type="entry name" value="TM_PBP2"/>
    <property type="match status" value="1"/>
</dbReference>
<evidence type="ECO:0000256" key="2">
    <source>
        <dbReference type="ARBA" id="ARBA00022448"/>
    </source>
</evidence>
<evidence type="ECO:0000313" key="10">
    <source>
        <dbReference type="Proteomes" id="UP000612456"/>
    </source>
</evidence>
<evidence type="ECO:0000259" key="8">
    <source>
        <dbReference type="PROSITE" id="PS50928"/>
    </source>
</evidence>
<proteinExistence type="inferred from homology"/>
<dbReference type="Gene3D" id="1.10.3720.10">
    <property type="entry name" value="MetI-like"/>
    <property type="match status" value="1"/>
</dbReference>
<keyword evidence="5 7" id="KW-1133">Transmembrane helix</keyword>
<feature type="transmembrane region" description="Helical" evidence="7">
    <location>
        <begin position="137"/>
        <end position="158"/>
    </location>
</feature>
<evidence type="ECO:0000256" key="1">
    <source>
        <dbReference type="ARBA" id="ARBA00004651"/>
    </source>
</evidence>
<dbReference type="GO" id="GO:0005886">
    <property type="term" value="C:plasma membrane"/>
    <property type="evidence" value="ECO:0007669"/>
    <property type="project" value="UniProtKB-SubCell"/>
</dbReference>
<comment type="subcellular location">
    <subcellularLocation>
        <location evidence="1 7">Cell membrane</location>
        <topology evidence="1 7">Multi-pass membrane protein</topology>
    </subcellularLocation>
</comment>
<reference evidence="9" key="1">
    <citation type="journal article" date="2014" name="Int. J. Syst. Evol. Microbiol.">
        <title>Complete genome sequence of Corynebacterium casei LMG S-19264T (=DSM 44701T), isolated from a smear-ripened cheese.</title>
        <authorList>
            <consortium name="US DOE Joint Genome Institute (JGI-PGF)"/>
            <person name="Walter F."/>
            <person name="Albersmeier A."/>
            <person name="Kalinowski J."/>
            <person name="Ruckert C."/>
        </authorList>
    </citation>
    <scope>NUCLEOTIDE SEQUENCE</scope>
    <source>
        <strain evidence="9">CGMCC 1.15178</strain>
    </source>
</reference>
<reference evidence="9" key="2">
    <citation type="submission" date="2020-09" db="EMBL/GenBank/DDBJ databases">
        <authorList>
            <person name="Sun Q."/>
            <person name="Zhou Y."/>
        </authorList>
    </citation>
    <scope>NUCLEOTIDE SEQUENCE</scope>
    <source>
        <strain evidence="9">CGMCC 1.15178</strain>
    </source>
</reference>
<sequence length="288" mass="32496">MNNTLAKGLLYSLLMVLSIICIIPLWLVLSASFTLETELTLNGYGLIPAQFSLDAYRFIFNDAGQLINSYMVTIVVTILGTIFALAITALLSYPLSRKDFVFRNSFSFYIFFTMLFNGGLVPFYILVSQYLHLRDTVWALIIPYLVQPFYVLLMRSFFSAIPTSLIESAKIDGAGELYIFYKIIVPLSKPVLSTVGLFMSLIYWNDWYLGLLFIENRNLLPLQYLLMTLMTNIEVMSSNFQASSGLARIPTESARMAMAILAVGPIAFVYMFFQKYFVKGLTVGAVKG</sequence>
<accession>A0A916ZLA8</accession>
<keyword evidence="3" id="KW-1003">Cell membrane</keyword>
<feature type="transmembrane region" description="Helical" evidence="7">
    <location>
        <begin position="179"/>
        <end position="204"/>
    </location>
</feature>
<gene>
    <name evidence="9" type="ORF">GCM10010911_71910</name>
</gene>
<evidence type="ECO:0000256" key="6">
    <source>
        <dbReference type="ARBA" id="ARBA00023136"/>
    </source>
</evidence>
<feature type="transmembrane region" description="Helical" evidence="7">
    <location>
        <begin position="9"/>
        <end position="29"/>
    </location>
</feature>
<feature type="transmembrane region" description="Helical" evidence="7">
    <location>
        <begin position="70"/>
        <end position="94"/>
    </location>
</feature>
<evidence type="ECO:0000256" key="3">
    <source>
        <dbReference type="ARBA" id="ARBA00022475"/>
    </source>
</evidence>
<dbReference type="Proteomes" id="UP000612456">
    <property type="component" value="Unassembled WGS sequence"/>
</dbReference>
<feature type="transmembrane region" description="Helical" evidence="7">
    <location>
        <begin position="106"/>
        <end position="125"/>
    </location>
</feature>
<dbReference type="PANTHER" id="PTHR43744">
    <property type="entry name" value="ABC TRANSPORTER PERMEASE PROTEIN MG189-RELATED-RELATED"/>
    <property type="match status" value="1"/>
</dbReference>
<evidence type="ECO:0000256" key="4">
    <source>
        <dbReference type="ARBA" id="ARBA00022692"/>
    </source>
</evidence>
<dbReference type="Pfam" id="PF00528">
    <property type="entry name" value="BPD_transp_1"/>
    <property type="match status" value="1"/>
</dbReference>
<feature type="domain" description="ABC transmembrane type-1" evidence="8">
    <location>
        <begin position="70"/>
        <end position="273"/>
    </location>
</feature>
<organism evidence="9 10">
    <name type="scientific">Paenibacillus nasutitermitis</name>
    <dbReference type="NCBI Taxonomy" id="1652958"/>
    <lineage>
        <taxon>Bacteria</taxon>
        <taxon>Bacillati</taxon>
        <taxon>Bacillota</taxon>
        <taxon>Bacilli</taxon>
        <taxon>Bacillales</taxon>
        <taxon>Paenibacillaceae</taxon>
        <taxon>Paenibacillus</taxon>
    </lineage>
</organism>
<dbReference type="InterPro" id="IPR035906">
    <property type="entry name" value="MetI-like_sf"/>
</dbReference>
<keyword evidence="2 7" id="KW-0813">Transport</keyword>
<keyword evidence="4 7" id="KW-0812">Transmembrane</keyword>
<comment type="similarity">
    <text evidence="7">Belongs to the binding-protein-dependent transport system permease family.</text>
</comment>
<keyword evidence="6 7" id="KW-0472">Membrane</keyword>
<feature type="transmembrane region" description="Helical" evidence="7">
    <location>
        <begin position="254"/>
        <end position="273"/>
    </location>
</feature>